<proteinExistence type="inferred from homology"/>
<dbReference type="InterPro" id="IPR044587">
    <property type="entry name" value="HSP21-like"/>
</dbReference>
<dbReference type="Gene3D" id="2.60.40.790">
    <property type="match status" value="1"/>
</dbReference>
<evidence type="ECO:0000256" key="3">
    <source>
        <dbReference type="RuleBase" id="RU003616"/>
    </source>
</evidence>
<protein>
    <submittedName>
        <fullName evidence="5">Hsp20/alpha crystallin family protein</fullName>
    </submittedName>
</protein>
<name>A0ABS5UA94_9BACT</name>
<comment type="caution">
    <text evidence="5">The sequence shown here is derived from an EMBL/GenBank/DDBJ whole genome shotgun (WGS) entry which is preliminary data.</text>
</comment>
<dbReference type="RefSeq" id="WP_214299727.1">
    <property type="nucleotide sequence ID" value="NZ_JAHDYS010000011.1"/>
</dbReference>
<feature type="domain" description="SHSP" evidence="4">
    <location>
        <begin position="34"/>
        <end position="145"/>
    </location>
</feature>
<evidence type="ECO:0000256" key="2">
    <source>
        <dbReference type="PROSITE-ProRule" id="PRU00285"/>
    </source>
</evidence>
<keyword evidence="1" id="KW-0346">Stress response</keyword>
<dbReference type="InterPro" id="IPR008978">
    <property type="entry name" value="HSP20-like_chaperone"/>
</dbReference>
<evidence type="ECO:0000313" key="5">
    <source>
        <dbReference type="EMBL" id="MBT1072584.1"/>
    </source>
</evidence>
<dbReference type="PROSITE" id="PS01031">
    <property type="entry name" value="SHSP"/>
    <property type="match status" value="1"/>
</dbReference>
<dbReference type="Pfam" id="PF00011">
    <property type="entry name" value="HSP20"/>
    <property type="match status" value="1"/>
</dbReference>
<dbReference type="InterPro" id="IPR002068">
    <property type="entry name" value="A-crystallin/Hsp20_dom"/>
</dbReference>
<dbReference type="CDD" id="cd06464">
    <property type="entry name" value="ACD_sHsps-like"/>
    <property type="match status" value="1"/>
</dbReference>
<evidence type="ECO:0000256" key="1">
    <source>
        <dbReference type="ARBA" id="ARBA00023016"/>
    </source>
</evidence>
<keyword evidence="6" id="KW-1185">Reference proteome</keyword>
<dbReference type="PANTHER" id="PTHR46733">
    <property type="entry name" value="26.5 KDA HEAT SHOCK PROTEIN, MITOCHONDRIAL"/>
    <property type="match status" value="1"/>
</dbReference>
<accession>A0ABS5UA94</accession>
<reference evidence="5 6" key="1">
    <citation type="submission" date="2021-05" db="EMBL/GenBank/DDBJ databases">
        <title>The draft genome of Geobacter chapellei DSM 13688.</title>
        <authorList>
            <person name="Xu Z."/>
            <person name="Masuda Y."/>
            <person name="Itoh H."/>
            <person name="Senoo K."/>
        </authorList>
    </citation>
    <scope>NUCLEOTIDE SEQUENCE [LARGE SCALE GENOMIC DNA]</scope>
    <source>
        <strain evidence="5 6">DSM 13688</strain>
    </source>
</reference>
<sequence>MPNYSGNKPYHLEIFSRQAEEIRSLLHVLEMRDRLDDTENRPLMDMYESADEVILEFDLPGFRPEDISLRVSGVSLILEAQKPREQVEGCFVCVERAFGQFNHVIQIPGTIDYRSITAEYRLGVLRVVCPKTGDVQVPIKEITIE</sequence>
<dbReference type="PANTHER" id="PTHR46733:SF4">
    <property type="entry name" value="HEAT SHOCK PROTEIN 21, CHLOROPLASTIC"/>
    <property type="match status" value="1"/>
</dbReference>
<evidence type="ECO:0000313" key="6">
    <source>
        <dbReference type="Proteomes" id="UP000784128"/>
    </source>
</evidence>
<comment type="similarity">
    <text evidence="2 3">Belongs to the small heat shock protein (HSP20) family.</text>
</comment>
<gene>
    <name evidence="5" type="ORF">KJB30_12365</name>
</gene>
<dbReference type="EMBL" id="JAHDYS010000011">
    <property type="protein sequence ID" value="MBT1072584.1"/>
    <property type="molecule type" value="Genomic_DNA"/>
</dbReference>
<dbReference type="SUPFAM" id="SSF49764">
    <property type="entry name" value="HSP20-like chaperones"/>
    <property type="match status" value="1"/>
</dbReference>
<organism evidence="5 6">
    <name type="scientific">Pelotalea chapellei</name>
    <dbReference type="NCBI Taxonomy" id="44671"/>
    <lineage>
        <taxon>Bacteria</taxon>
        <taxon>Pseudomonadati</taxon>
        <taxon>Thermodesulfobacteriota</taxon>
        <taxon>Desulfuromonadia</taxon>
        <taxon>Geobacterales</taxon>
        <taxon>Geobacteraceae</taxon>
        <taxon>Pelotalea</taxon>
    </lineage>
</organism>
<evidence type="ECO:0000259" key="4">
    <source>
        <dbReference type="PROSITE" id="PS01031"/>
    </source>
</evidence>
<dbReference type="Proteomes" id="UP000784128">
    <property type="component" value="Unassembled WGS sequence"/>
</dbReference>